<dbReference type="InterPro" id="IPR046346">
    <property type="entry name" value="Aminoacid_DH-like_N_sf"/>
</dbReference>
<dbReference type="SUPFAM" id="SSF51735">
    <property type="entry name" value="NAD(P)-binding Rossmann-fold domains"/>
    <property type="match status" value="1"/>
</dbReference>
<dbReference type="PANTHER" id="PTHR43237">
    <property type="entry name" value="NADP-DEPENDENT MALIC ENZYME"/>
    <property type="match status" value="1"/>
</dbReference>
<dbReference type="PATRIC" id="fig|1706436.3.peg.1181"/>
<dbReference type="Gene3D" id="3.40.50.10380">
    <property type="entry name" value="Malic enzyme, N-terminal domain"/>
    <property type="match status" value="1"/>
</dbReference>
<dbReference type="PATRIC" id="fig|1706438.3.peg.1335"/>
<dbReference type="Gene3D" id="3.40.50.720">
    <property type="entry name" value="NAD(P)-binding Rossmann-like Domain"/>
    <property type="match status" value="1"/>
</dbReference>
<evidence type="ECO:0000313" key="7">
    <source>
        <dbReference type="EMBL" id="KYC49680.1"/>
    </source>
</evidence>
<dbReference type="Proteomes" id="UP000091929">
    <property type="component" value="Unassembled WGS sequence"/>
</dbReference>
<evidence type="ECO:0000313" key="9">
    <source>
        <dbReference type="Proteomes" id="UP000092401"/>
    </source>
</evidence>
<feature type="domain" description="Malic enzyme NAD-binding" evidence="3">
    <location>
        <begin position="175"/>
        <end position="408"/>
    </location>
</feature>
<name>A0A150IU44_9EURY</name>
<reference evidence="8 9" key="1">
    <citation type="journal article" date="2016" name="ISME J.">
        <title>Chasing the elusive Euryarchaeota class WSA2: genomes reveal a uniquely fastidious methyl-reducing methanogen.</title>
        <authorList>
            <person name="Nobu M.K."/>
            <person name="Narihiro T."/>
            <person name="Kuroda K."/>
            <person name="Mei R."/>
            <person name="Liu W.T."/>
        </authorList>
    </citation>
    <scope>NUCLEOTIDE SEQUENCE [LARGE SCALE GENOMIC DNA]</scope>
    <source>
        <strain evidence="5">B03fssc0709_Meth_Bin005</strain>
        <strain evidence="6">B15fssc0709_Meth_Bin003</strain>
        <strain evidence="7">BMIXfssc0709_Meth_Bin006</strain>
    </source>
</reference>
<dbReference type="InterPro" id="IPR036291">
    <property type="entry name" value="NAD(P)-bd_dom_sf"/>
</dbReference>
<dbReference type="Pfam" id="PF00390">
    <property type="entry name" value="malic"/>
    <property type="match status" value="2"/>
</dbReference>
<evidence type="ECO:0000313" key="6">
    <source>
        <dbReference type="EMBL" id="KYC48493.1"/>
    </source>
</evidence>
<dbReference type="GO" id="GO:0051287">
    <property type="term" value="F:NAD binding"/>
    <property type="evidence" value="ECO:0007669"/>
    <property type="project" value="InterPro"/>
</dbReference>
<dbReference type="Pfam" id="PF03949">
    <property type="entry name" value="Malic_M"/>
    <property type="match status" value="2"/>
</dbReference>
<dbReference type="InterPro" id="IPR051674">
    <property type="entry name" value="Malate_Decarboxylase"/>
</dbReference>
<sequence length="451" mass="49358">MEKFSKEDLIKKASKPAEDAMKLHPFYKGKIEVVSKVCIRDFTDFAIWYTPGVAEPCKAIHKNKEAVFEHTNKGNAVAVVSDGTRVLGLGNIGPEAAMPVMEGKALLFKYLGGVDAYPICLDTRDPDKLIETCKLIKPTFGGINLEDIEKPKCFFILDKLRADKEMDIPVWHDDQQGTATVEVAGAINALKVVGKKLNEANIVLVGTGAANIATSRVLIAAGANKKNIVAVDSKGILNANRKDLEEDKNNNPFKWDLCVNANKEQRTGGIKEALKGADICIAASKPGPDTIKKEEVSGMASDAILFASANPMPEIWPWEAKEAGVRIVGTGRSDFPNQINNSIVFPGIFRGALDVRAKTITDEMCVAAAFEIAKTAEDKGLSEEYIVPKMSEWEVFPREAVAVGMKAIEQGIARVKYNKNELYEIAENIIKKARDETHMLMKQGIIEMPPK</sequence>
<dbReference type="AlphaFoldDB" id="A0A150IU44"/>
<evidence type="ECO:0000313" key="8">
    <source>
        <dbReference type="Proteomes" id="UP000091929"/>
    </source>
</evidence>
<accession>A0A150IJB4</accession>
<comment type="caution">
    <text evidence="6">The sequence shown here is derived from an EMBL/GenBank/DDBJ whole genome shotgun (WGS) entry which is preliminary data.</text>
</comment>
<evidence type="ECO:0000259" key="4">
    <source>
        <dbReference type="SMART" id="SM01274"/>
    </source>
</evidence>
<dbReference type="SMART" id="SM00919">
    <property type="entry name" value="Malic_M"/>
    <property type="match status" value="1"/>
</dbReference>
<gene>
    <name evidence="5" type="ORF">APG10_01165</name>
    <name evidence="6" type="ORF">APG11_00300</name>
    <name evidence="7" type="ORF">APG12_01327</name>
</gene>
<dbReference type="EMBL" id="LNJC01000029">
    <property type="protein sequence ID" value="KYC49680.1"/>
    <property type="molecule type" value="Genomic_DNA"/>
</dbReference>
<dbReference type="EMBL" id="LNGE01000030">
    <property type="protein sequence ID" value="KYC45113.1"/>
    <property type="molecule type" value="Genomic_DNA"/>
</dbReference>
<dbReference type="CDD" id="cd05311">
    <property type="entry name" value="NAD_bind_2_malic_enz"/>
    <property type="match status" value="1"/>
</dbReference>
<dbReference type="InterPro" id="IPR045213">
    <property type="entry name" value="Malic_NAD-bd_bact_type"/>
</dbReference>
<dbReference type="InterPro" id="IPR037062">
    <property type="entry name" value="Malic_N_dom_sf"/>
</dbReference>
<organism evidence="6 8">
    <name type="scientific">Candidatus Methanofastidiosum methylothiophilum</name>
    <dbReference type="NCBI Taxonomy" id="1705564"/>
    <lineage>
        <taxon>Archaea</taxon>
        <taxon>Methanobacteriati</taxon>
        <taxon>Methanobacteriota</taxon>
        <taxon>Stenosarchaea group</taxon>
        <taxon>Candidatus Methanofastidiosia</taxon>
        <taxon>Candidatus Methanofastidiosales</taxon>
        <taxon>Candidatus Methanofastidiosaceae</taxon>
        <taxon>Candidatus Methanofastidiosum</taxon>
    </lineage>
</organism>
<feature type="domain" description="Malic enzyme N-terminal" evidence="4">
    <location>
        <begin position="28"/>
        <end position="161"/>
    </location>
</feature>
<dbReference type="SUPFAM" id="SSF53223">
    <property type="entry name" value="Aminoacid dehydrogenase-like, N-terminal domain"/>
    <property type="match status" value="1"/>
</dbReference>
<evidence type="ECO:0000259" key="3">
    <source>
        <dbReference type="SMART" id="SM00919"/>
    </source>
</evidence>
<dbReference type="EMBL" id="LNGF01000004">
    <property type="protein sequence ID" value="KYC48493.1"/>
    <property type="molecule type" value="Genomic_DNA"/>
</dbReference>
<evidence type="ECO:0000256" key="1">
    <source>
        <dbReference type="ARBA" id="ARBA00008785"/>
    </source>
</evidence>
<accession>A0A150IXH9</accession>
<dbReference type="PIRSF" id="PIRSF000106">
    <property type="entry name" value="ME"/>
    <property type="match status" value="1"/>
</dbReference>
<accession>A0A150IU44</accession>
<evidence type="ECO:0000313" key="5">
    <source>
        <dbReference type="EMBL" id="KYC45113.1"/>
    </source>
</evidence>
<protein>
    <submittedName>
        <fullName evidence="6">Bifunctional malic enzyme oxidoreductase/phosphotransacetylase</fullName>
    </submittedName>
</protein>
<dbReference type="GO" id="GO:0016616">
    <property type="term" value="F:oxidoreductase activity, acting on the CH-OH group of donors, NAD or NADP as acceptor"/>
    <property type="evidence" value="ECO:0007669"/>
    <property type="project" value="InterPro"/>
</dbReference>
<dbReference type="PATRIC" id="fig|1706437.3.peg.300"/>
<proteinExistence type="inferred from homology"/>
<evidence type="ECO:0000256" key="2">
    <source>
        <dbReference type="ARBA" id="ARBA00023002"/>
    </source>
</evidence>
<dbReference type="InterPro" id="IPR012302">
    <property type="entry name" value="Malic_NAD-bd"/>
</dbReference>
<keyword evidence="2" id="KW-0560">Oxidoreductase</keyword>
<dbReference type="PANTHER" id="PTHR43237:SF4">
    <property type="entry name" value="NADP-DEPENDENT MALIC ENZYME"/>
    <property type="match status" value="1"/>
</dbReference>
<comment type="similarity">
    <text evidence="1">Belongs to the malic enzymes family.</text>
</comment>
<dbReference type="SMART" id="SM01274">
    <property type="entry name" value="malic"/>
    <property type="match status" value="1"/>
</dbReference>
<dbReference type="Proteomes" id="UP000092401">
    <property type="component" value="Unassembled WGS sequence"/>
</dbReference>
<dbReference type="InterPro" id="IPR001891">
    <property type="entry name" value="Malic_OxRdtase"/>
</dbReference>
<dbReference type="InterPro" id="IPR012301">
    <property type="entry name" value="Malic_N_dom"/>
</dbReference>
<dbReference type="Proteomes" id="UP000092403">
    <property type="component" value="Unassembled WGS sequence"/>
</dbReference>
<dbReference type="GO" id="GO:0004470">
    <property type="term" value="F:malic enzyme activity"/>
    <property type="evidence" value="ECO:0007669"/>
    <property type="project" value="InterPro"/>
</dbReference>